<feature type="chain" id="PRO_5040895933" evidence="1">
    <location>
        <begin position="24"/>
        <end position="155"/>
    </location>
</feature>
<reference evidence="2" key="1">
    <citation type="submission" date="2022-12" db="EMBL/GenBank/DDBJ databases">
        <authorList>
            <person name="Petersen C."/>
        </authorList>
    </citation>
    <scope>NUCLEOTIDE SEQUENCE</scope>
    <source>
        <strain evidence="2">IBT 35675</strain>
    </source>
</reference>
<evidence type="ECO:0000256" key="1">
    <source>
        <dbReference type="SAM" id="SignalP"/>
    </source>
</evidence>
<proteinExistence type="predicted"/>
<evidence type="ECO:0000313" key="2">
    <source>
        <dbReference type="EMBL" id="KAJ5342358.1"/>
    </source>
</evidence>
<dbReference type="AlphaFoldDB" id="A0A9W9QQP9"/>
<keyword evidence="3" id="KW-1185">Reference proteome</keyword>
<comment type="caution">
    <text evidence="2">The sequence shown here is derived from an EMBL/GenBank/DDBJ whole genome shotgun (WGS) entry which is preliminary data.</text>
</comment>
<sequence length="155" mass="17443">MIVRPAGPCIVLKVLWCIYCVRNATELATGDDVAFRINCCYSPTGSSKCISCEGSRPCDRPFCVAELIRDDFQPAEGMRGDAYDLSSILAWASFFWEDNVEQPLDYPKWSPEFKAAVKVASKKLAKSFEACEKTHRIAHKLIRDKGETPEACFHR</sequence>
<dbReference type="Proteomes" id="UP001148299">
    <property type="component" value="Unassembled WGS sequence"/>
</dbReference>
<gene>
    <name evidence="2" type="ORF">N7541_011482</name>
</gene>
<feature type="signal peptide" evidence="1">
    <location>
        <begin position="1"/>
        <end position="23"/>
    </location>
</feature>
<organism evidence="2 3">
    <name type="scientific">Penicillium brevicompactum</name>
    <dbReference type="NCBI Taxonomy" id="5074"/>
    <lineage>
        <taxon>Eukaryota</taxon>
        <taxon>Fungi</taxon>
        <taxon>Dikarya</taxon>
        <taxon>Ascomycota</taxon>
        <taxon>Pezizomycotina</taxon>
        <taxon>Eurotiomycetes</taxon>
        <taxon>Eurotiomycetidae</taxon>
        <taxon>Eurotiales</taxon>
        <taxon>Aspergillaceae</taxon>
        <taxon>Penicillium</taxon>
    </lineage>
</organism>
<keyword evidence="1" id="KW-0732">Signal</keyword>
<protein>
    <submittedName>
        <fullName evidence="2">Uncharacterized protein</fullName>
    </submittedName>
</protein>
<evidence type="ECO:0000313" key="3">
    <source>
        <dbReference type="Proteomes" id="UP001148299"/>
    </source>
</evidence>
<reference evidence="2" key="2">
    <citation type="journal article" date="2023" name="IMA Fungus">
        <title>Comparative genomic study of the Penicillium genus elucidates a diverse pangenome and 15 lateral gene transfer events.</title>
        <authorList>
            <person name="Petersen C."/>
            <person name="Sorensen T."/>
            <person name="Nielsen M.R."/>
            <person name="Sondergaard T.E."/>
            <person name="Sorensen J.L."/>
            <person name="Fitzpatrick D.A."/>
            <person name="Frisvad J.C."/>
            <person name="Nielsen K.L."/>
        </authorList>
    </citation>
    <scope>NUCLEOTIDE SEQUENCE</scope>
    <source>
        <strain evidence="2">IBT 35675</strain>
    </source>
</reference>
<name>A0A9W9QQP9_PENBR</name>
<accession>A0A9W9QQP9</accession>
<dbReference type="EMBL" id="JAPZBR010000008">
    <property type="protein sequence ID" value="KAJ5342358.1"/>
    <property type="molecule type" value="Genomic_DNA"/>
</dbReference>